<protein>
    <recommendedName>
        <fullName evidence="3">K(+)-transporting ATPase subunit F</fullName>
    </recommendedName>
</protein>
<keyword evidence="2" id="KW-1185">Reference proteome</keyword>
<evidence type="ECO:0000313" key="1">
    <source>
        <dbReference type="EMBL" id="CAG9182124.1"/>
    </source>
</evidence>
<name>A0ABM8XPD8_9BURK</name>
<dbReference type="Proteomes" id="UP000721236">
    <property type="component" value="Unassembled WGS sequence"/>
</dbReference>
<dbReference type="Pfam" id="PF09604">
    <property type="entry name" value="Potass_KdpF"/>
    <property type="match status" value="1"/>
</dbReference>
<proteinExistence type="predicted"/>
<dbReference type="InterPro" id="IPR011726">
    <property type="entry name" value="KdpF"/>
</dbReference>
<dbReference type="RefSeq" id="WP_222202905.1">
    <property type="nucleotide sequence ID" value="NZ_CAJZAH010000007.1"/>
</dbReference>
<accession>A0ABM8XPD8</accession>
<comment type="caution">
    <text evidence="1">The sequence shown here is derived from an EMBL/GenBank/DDBJ whole genome shotgun (WGS) entry which is preliminary data.</text>
</comment>
<gene>
    <name evidence="1" type="ORF">LMG21510_04477</name>
</gene>
<dbReference type="EMBL" id="CAJZAH010000007">
    <property type="protein sequence ID" value="CAG9182124.1"/>
    <property type="molecule type" value="Genomic_DNA"/>
</dbReference>
<sequence>MDWTDLLAAALALALLPYLLAALLRPEAF</sequence>
<organism evidence="1 2">
    <name type="scientific">Cupriavidus respiraculi</name>
    <dbReference type="NCBI Taxonomy" id="195930"/>
    <lineage>
        <taxon>Bacteria</taxon>
        <taxon>Pseudomonadati</taxon>
        <taxon>Pseudomonadota</taxon>
        <taxon>Betaproteobacteria</taxon>
        <taxon>Burkholderiales</taxon>
        <taxon>Burkholderiaceae</taxon>
        <taxon>Cupriavidus</taxon>
    </lineage>
</organism>
<reference evidence="1 2" key="1">
    <citation type="submission" date="2021-08" db="EMBL/GenBank/DDBJ databases">
        <authorList>
            <person name="Peeters C."/>
        </authorList>
    </citation>
    <scope>NUCLEOTIDE SEQUENCE [LARGE SCALE GENOMIC DNA]</scope>
    <source>
        <strain evidence="1 2">LMG 21510</strain>
    </source>
</reference>
<evidence type="ECO:0008006" key="3">
    <source>
        <dbReference type="Google" id="ProtNLM"/>
    </source>
</evidence>
<evidence type="ECO:0000313" key="2">
    <source>
        <dbReference type="Proteomes" id="UP000721236"/>
    </source>
</evidence>